<dbReference type="EMBL" id="CP022098">
    <property type="protein sequence ID" value="ATB36246.1"/>
    <property type="molecule type" value="Genomic_DNA"/>
</dbReference>
<sequence length="772" mass="84435">MNPFTPLRSRRRPLLALLVLTSCAHAQGVTPETPPPAPTQAVVQNGPLSPNNANPRLTKHSHFFGAEPAKPWSEPTILPTIYKLKEQHWPLDKYPSQVTYEPYSAVGYDLANTIVLVGNKLTKEGFPEWIIVDTLGSTKTVDEVIPALRKRIYGREKAGPEKLPIRAIIYTHNHIDHTGGVNGYLAAAKLPPCAPETAQNAGKDGYFNADTVNADTADCVAVIGQENINSAIVNTSTVVGSIIDARSYYMYGNAVPEARINSGIGPREVSGENPKKGAYYQLPSKTFSQSLNLTAAGINLNLRYVPSETDDEIIAFVPDRYNLPESKVTGSEDWSKESGLLLAAEVIQGPSFPNLYSLRGTGFRDPSTWYTSVDVLRSLDSWCMVPSHGPPLCERDNIELLLRSFRDAIQFTNDQAIRYINRGYTLVELPQLIQLPQYLVEDLDQLKPIQNEGPLHTGTPVGMGWVNPRDYLTEFYGSVSQGVREIYVGKVGFFQADPIELRPTPPQESARRLVQLMQSPNTNVLQVAKAAQDAALKLNKTDPEYIKGLQWAAELATLVIQAGVTDPTYPTHIGATTTCKQSATPEVQQARQIKSTSFAYMAEPEINPNWRNWYAASSRELDCLLPLHEVNGGLVSSTIISALPGSHWVQSLGLRLIPGETNQSLGFIIRNELGVPSPGTAGYTLTIRKAVAQFAQGSTEDTLKAATTVLDMDRSALDALIEADGTNTLITTLQDQVAQKKIRAIKGNSDSAVTFLQNFDPKPIAIPVLSGR</sequence>
<dbReference type="SUPFAM" id="SSF56281">
    <property type="entry name" value="Metallo-hydrolase/oxidoreductase"/>
    <property type="match status" value="1"/>
</dbReference>
<dbReference type="GO" id="GO:0046983">
    <property type="term" value="F:protein dimerization activity"/>
    <property type="evidence" value="ECO:0007669"/>
    <property type="project" value="InterPro"/>
</dbReference>
<dbReference type="Pfam" id="PF14863">
    <property type="entry name" value="Alkyl_sulf_dimr"/>
    <property type="match status" value="1"/>
</dbReference>
<dbReference type="InterPro" id="IPR001279">
    <property type="entry name" value="Metallo-B-lactamas"/>
</dbReference>
<protein>
    <submittedName>
        <fullName evidence="4">Lactamase</fullName>
    </submittedName>
</protein>
<dbReference type="InterPro" id="IPR038536">
    <property type="entry name" value="Alkyl/aryl-sulf_dimr_sf"/>
</dbReference>
<dbReference type="PANTHER" id="PTHR43223:SF2">
    <property type="entry name" value="METALLO-BETA-LACTAMASE DOMAIN-CONTAINING PROTEIN"/>
    <property type="match status" value="1"/>
</dbReference>
<dbReference type="Proteomes" id="UP000217257">
    <property type="component" value="Chromosome"/>
</dbReference>
<feature type="domain" description="Metallo-beta-lactamase" evidence="2">
    <location>
        <begin position="128"/>
        <end position="208"/>
    </location>
</feature>
<dbReference type="PANTHER" id="PTHR43223">
    <property type="entry name" value="ALKYL/ARYL-SULFATASE"/>
    <property type="match status" value="1"/>
</dbReference>
<feature type="chain" id="PRO_5013146063" evidence="1">
    <location>
        <begin position="27"/>
        <end position="772"/>
    </location>
</feature>
<name>A0A250IZB2_9BACT</name>
<dbReference type="AlphaFoldDB" id="A0A250IZB2"/>
<gene>
    <name evidence="4" type="ORF">CYFUS_001660</name>
</gene>
<dbReference type="RefSeq" id="WP_198316507.1">
    <property type="nucleotide sequence ID" value="NZ_CP022098.1"/>
</dbReference>
<dbReference type="Pfam" id="PF00753">
    <property type="entry name" value="Lactamase_B"/>
    <property type="match status" value="1"/>
</dbReference>
<dbReference type="InterPro" id="IPR036866">
    <property type="entry name" value="RibonucZ/Hydroxyglut_hydro"/>
</dbReference>
<evidence type="ECO:0000259" key="2">
    <source>
        <dbReference type="Pfam" id="PF00753"/>
    </source>
</evidence>
<accession>A0A250IZB2</accession>
<organism evidence="4 5">
    <name type="scientific">Cystobacter fuscus</name>
    <dbReference type="NCBI Taxonomy" id="43"/>
    <lineage>
        <taxon>Bacteria</taxon>
        <taxon>Pseudomonadati</taxon>
        <taxon>Myxococcota</taxon>
        <taxon>Myxococcia</taxon>
        <taxon>Myxococcales</taxon>
        <taxon>Cystobacterineae</taxon>
        <taxon>Archangiaceae</taxon>
        <taxon>Cystobacter</taxon>
    </lineage>
</organism>
<keyword evidence="1" id="KW-0732">Signal</keyword>
<evidence type="ECO:0000259" key="3">
    <source>
        <dbReference type="Pfam" id="PF14863"/>
    </source>
</evidence>
<dbReference type="Gene3D" id="1.25.40.880">
    <property type="entry name" value="Alkyl sulfatase, dimerisation domain"/>
    <property type="match status" value="1"/>
</dbReference>
<dbReference type="Gene3D" id="3.60.15.30">
    <property type="entry name" value="Metallo-beta-lactamase domain"/>
    <property type="match status" value="1"/>
</dbReference>
<feature type="domain" description="Alkyl sulfatase dimerisation" evidence="3">
    <location>
        <begin position="470"/>
        <end position="621"/>
    </location>
</feature>
<evidence type="ECO:0000256" key="1">
    <source>
        <dbReference type="SAM" id="SignalP"/>
    </source>
</evidence>
<feature type="signal peptide" evidence="1">
    <location>
        <begin position="1"/>
        <end position="26"/>
    </location>
</feature>
<proteinExistence type="predicted"/>
<reference evidence="4 5" key="1">
    <citation type="submission" date="2017-06" db="EMBL/GenBank/DDBJ databases">
        <title>Sequencing and comparative analysis of myxobacterial genomes.</title>
        <authorList>
            <person name="Rupp O."/>
            <person name="Goesmann A."/>
            <person name="Sogaard-Andersen L."/>
        </authorList>
    </citation>
    <scope>NUCLEOTIDE SEQUENCE [LARGE SCALE GENOMIC DNA]</scope>
    <source>
        <strain evidence="4 5">DSM 52655</strain>
    </source>
</reference>
<dbReference type="InterPro" id="IPR029228">
    <property type="entry name" value="Alkyl_sulf_dimr"/>
</dbReference>
<evidence type="ECO:0000313" key="5">
    <source>
        <dbReference type="Proteomes" id="UP000217257"/>
    </source>
</evidence>
<dbReference type="InterPro" id="IPR052195">
    <property type="entry name" value="Bact_Alkyl/Aryl-Sulfatase"/>
</dbReference>
<evidence type="ECO:0000313" key="4">
    <source>
        <dbReference type="EMBL" id="ATB36246.1"/>
    </source>
</evidence>
<dbReference type="KEGG" id="cfus:CYFUS_001660"/>